<evidence type="ECO:0000256" key="1">
    <source>
        <dbReference type="SAM" id="MobiDB-lite"/>
    </source>
</evidence>
<organism evidence="2 3">
    <name type="scientific">Serendipita vermifera MAFF 305830</name>
    <dbReference type="NCBI Taxonomy" id="933852"/>
    <lineage>
        <taxon>Eukaryota</taxon>
        <taxon>Fungi</taxon>
        <taxon>Dikarya</taxon>
        <taxon>Basidiomycota</taxon>
        <taxon>Agaricomycotina</taxon>
        <taxon>Agaricomycetes</taxon>
        <taxon>Sebacinales</taxon>
        <taxon>Serendipitaceae</taxon>
        <taxon>Serendipita</taxon>
    </lineage>
</organism>
<sequence>MSDHWGQQGSPVGPAMVNDYPWSPFQPRDQQFNVYSTDYQTHVTSTALHYGQPIFNDPAYPTSEVHGSPYGYGHLEYQANDVIYTQPGYPIPSGTVPMYDESYTGIRSGSFSSESSIQSSSSYSSSGSQGYSPAMQMLGSGSMRQPLVADPRAPYFQAYPDQTETPSSYSTGYSFALSGSFTDTPPSFGPNDYFNDQPASALPDPTFQFPPQQPVPPYIQPPKSVSIPQNMQFTAPISGQSPPLIHPPVSDAPILAPAPIPLHTPQPRRLFQPPLQFDDYTPAPSLEQPLFGSSDHAHSSRNNDGYPLHSFAPKSAPKSKPLVPAIKPAPLPPLPSRPSTPSTKDTVEYDTVPMRTLADVGRQSWPCKYEAQIFTAEDMRLPAVKRRRIYINSLEQACNQMYALLEKYGLQTPTQSSPRGSYLSRNPKSRDTKLTIVKAKYEETLLREHIVSLTEKKNARANYGGPVSHHPHSITALN</sequence>
<name>A0A0C3BSQ2_SERVB</name>
<evidence type="ECO:0000313" key="2">
    <source>
        <dbReference type="EMBL" id="KIM34421.1"/>
    </source>
</evidence>
<proteinExistence type="predicted"/>
<dbReference type="Proteomes" id="UP000054097">
    <property type="component" value="Unassembled WGS sequence"/>
</dbReference>
<dbReference type="AlphaFoldDB" id="A0A0C3BSQ2"/>
<accession>A0A0C3BSQ2</accession>
<feature type="region of interest" description="Disordered" evidence="1">
    <location>
        <begin position="234"/>
        <end position="348"/>
    </location>
</feature>
<dbReference type="HOGENOM" id="CLU_571290_0_0_1"/>
<keyword evidence="3" id="KW-1185">Reference proteome</keyword>
<feature type="region of interest" description="Disordered" evidence="1">
    <location>
        <begin position="109"/>
        <end position="137"/>
    </location>
</feature>
<feature type="compositionally biased region" description="Low complexity" evidence="1">
    <location>
        <begin position="109"/>
        <end position="132"/>
    </location>
</feature>
<evidence type="ECO:0000313" key="3">
    <source>
        <dbReference type="Proteomes" id="UP000054097"/>
    </source>
</evidence>
<feature type="compositionally biased region" description="Low complexity" evidence="1">
    <location>
        <begin position="265"/>
        <end position="277"/>
    </location>
</feature>
<gene>
    <name evidence="2" type="ORF">M408DRAFT_95538</name>
</gene>
<feature type="compositionally biased region" description="Pro residues" evidence="1">
    <location>
        <begin position="327"/>
        <end position="338"/>
    </location>
</feature>
<protein>
    <submittedName>
        <fullName evidence="2">Uncharacterized protein</fullName>
    </submittedName>
</protein>
<reference evidence="3" key="2">
    <citation type="submission" date="2015-01" db="EMBL/GenBank/DDBJ databases">
        <title>Evolutionary Origins and Diversification of the Mycorrhizal Mutualists.</title>
        <authorList>
            <consortium name="DOE Joint Genome Institute"/>
            <consortium name="Mycorrhizal Genomics Consortium"/>
            <person name="Kohler A."/>
            <person name="Kuo A."/>
            <person name="Nagy L.G."/>
            <person name="Floudas D."/>
            <person name="Copeland A."/>
            <person name="Barry K.W."/>
            <person name="Cichocki N."/>
            <person name="Veneault-Fourrey C."/>
            <person name="LaButti K."/>
            <person name="Lindquist E.A."/>
            <person name="Lipzen A."/>
            <person name="Lundell T."/>
            <person name="Morin E."/>
            <person name="Murat C."/>
            <person name="Riley R."/>
            <person name="Ohm R."/>
            <person name="Sun H."/>
            <person name="Tunlid A."/>
            <person name="Henrissat B."/>
            <person name="Grigoriev I.V."/>
            <person name="Hibbett D.S."/>
            <person name="Martin F."/>
        </authorList>
    </citation>
    <scope>NUCLEOTIDE SEQUENCE [LARGE SCALE GENOMIC DNA]</scope>
    <source>
        <strain evidence="3">MAFF 305830</strain>
    </source>
</reference>
<reference evidence="2 3" key="1">
    <citation type="submission" date="2014-04" db="EMBL/GenBank/DDBJ databases">
        <authorList>
            <consortium name="DOE Joint Genome Institute"/>
            <person name="Kuo A."/>
            <person name="Zuccaro A."/>
            <person name="Kohler A."/>
            <person name="Nagy L.G."/>
            <person name="Floudas D."/>
            <person name="Copeland A."/>
            <person name="Barry K.W."/>
            <person name="Cichocki N."/>
            <person name="Veneault-Fourrey C."/>
            <person name="LaButti K."/>
            <person name="Lindquist E.A."/>
            <person name="Lipzen A."/>
            <person name="Lundell T."/>
            <person name="Morin E."/>
            <person name="Murat C."/>
            <person name="Sun H."/>
            <person name="Tunlid A."/>
            <person name="Henrissat B."/>
            <person name="Grigoriev I.V."/>
            <person name="Hibbett D.S."/>
            <person name="Martin F."/>
            <person name="Nordberg H.P."/>
            <person name="Cantor M.N."/>
            <person name="Hua S.X."/>
        </authorList>
    </citation>
    <scope>NUCLEOTIDE SEQUENCE [LARGE SCALE GENOMIC DNA]</scope>
    <source>
        <strain evidence="2 3">MAFF 305830</strain>
    </source>
</reference>
<dbReference type="EMBL" id="KN824277">
    <property type="protein sequence ID" value="KIM34421.1"/>
    <property type="molecule type" value="Genomic_DNA"/>
</dbReference>
<dbReference type="OrthoDB" id="3268814at2759"/>